<evidence type="ECO:0000313" key="4">
    <source>
        <dbReference type="Proteomes" id="UP001497457"/>
    </source>
</evidence>
<dbReference type="PROSITE" id="PS50089">
    <property type="entry name" value="ZF_RING_2"/>
    <property type="match status" value="1"/>
</dbReference>
<dbReference type="SMART" id="SM00184">
    <property type="entry name" value="RING"/>
    <property type="match status" value="1"/>
</dbReference>
<organism evidence="3 4">
    <name type="scientific">Urochloa decumbens</name>
    <dbReference type="NCBI Taxonomy" id="240449"/>
    <lineage>
        <taxon>Eukaryota</taxon>
        <taxon>Viridiplantae</taxon>
        <taxon>Streptophyta</taxon>
        <taxon>Embryophyta</taxon>
        <taxon>Tracheophyta</taxon>
        <taxon>Spermatophyta</taxon>
        <taxon>Magnoliopsida</taxon>
        <taxon>Liliopsida</taxon>
        <taxon>Poales</taxon>
        <taxon>Poaceae</taxon>
        <taxon>PACMAD clade</taxon>
        <taxon>Panicoideae</taxon>
        <taxon>Panicodae</taxon>
        <taxon>Paniceae</taxon>
        <taxon>Melinidinae</taxon>
        <taxon>Urochloa</taxon>
    </lineage>
</organism>
<dbReference type="Proteomes" id="UP001497457">
    <property type="component" value="Chromosome 2b"/>
</dbReference>
<evidence type="ECO:0000313" key="3">
    <source>
        <dbReference type="EMBL" id="CAL4968281.1"/>
    </source>
</evidence>
<dbReference type="EMBL" id="OZ075112">
    <property type="protein sequence ID" value="CAL4968281.1"/>
    <property type="molecule type" value="Genomic_DNA"/>
</dbReference>
<protein>
    <recommendedName>
        <fullName evidence="2">RING-type domain-containing protein</fullName>
    </recommendedName>
</protein>
<keyword evidence="1" id="KW-0479">Metal-binding</keyword>
<feature type="domain" description="RING-type" evidence="2">
    <location>
        <begin position="166"/>
        <end position="209"/>
    </location>
</feature>
<reference evidence="3" key="1">
    <citation type="submission" date="2024-10" db="EMBL/GenBank/DDBJ databases">
        <authorList>
            <person name="Ryan C."/>
        </authorList>
    </citation>
    <scope>NUCLEOTIDE SEQUENCE [LARGE SCALE GENOMIC DNA]</scope>
</reference>
<dbReference type="InterPro" id="IPR001841">
    <property type="entry name" value="Znf_RING"/>
</dbReference>
<dbReference type="Pfam" id="PF13639">
    <property type="entry name" value="zf-RING_2"/>
    <property type="match status" value="1"/>
</dbReference>
<dbReference type="GO" id="GO:0008270">
    <property type="term" value="F:zinc ion binding"/>
    <property type="evidence" value="ECO:0007669"/>
    <property type="project" value="UniProtKB-KW"/>
</dbReference>
<dbReference type="Gene3D" id="3.30.40.10">
    <property type="entry name" value="Zinc/RING finger domain, C3HC4 (zinc finger)"/>
    <property type="match status" value="1"/>
</dbReference>
<proteinExistence type="predicted"/>
<dbReference type="InterPro" id="IPR051826">
    <property type="entry name" value="E3_ubiquitin-ligase_domain"/>
</dbReference>
<keyword evidence="4" id="KW-1185">Reference proteome</keyword>
<keyword evidence="1" id="KW-0862">Zinc</keyword>
<evidence type="ECO:0000259" key="2">
    <source>
        <dbReference type="PROSITE" id="PS50089"/>
    </source>
</evidence>
<evidence type="ECO:0000256" key="1">
    <source>
        <dbReference type="PROSITE-ProRule" id="PRU00175"/>
    </source>
</evidence>
<dbReference type="PANTHER" id="PTHR22765">
    <property type="entry name" value="RING FINGER AND PROTEASE ASSOCIATED DOMAIN-CONTAINING"/>
    <property type="match status" value="1"/>
</dbReference>
<sequence length="231" mass="24433">MFPLVTATMSPRYAFSDGRDGAALIRIADTAQPCPGLALRLRTVIDCTPGAARMPPVTIDFLKTNPPAPQPHQRRVVTARFTCDAGDFVLIRQTRRIQAMVSAAGLLPACAPSVDGFLRLCCASAAHSFYKAVAVTVEAGDPGSILAGGGDEPPEDEGDMRTAGECAVCYEEYLVGGVVAVGLLVCGHAFHRGCIDRWTAVKRLCPSCRAPVPWGGEVPTWDVVSGSYLSL</sequence>
<dbReference type="InterPro" id="IPR013083">
    <property type="entry name" value="Znf_RING/FYVE/PHD"/>
</dbReference>
<keyword evidence="1" id="KW-0863">Zinc-finger</keyword>
<dbReference type="PANTHER" id="PTHR22765:SF183">
    <property type="entry name" value="OS06G0534800 PROTEIN"/>
    <property type="match status" value="1"/>
</dbReference>
<accession>A0ABC8ZUU4</accession>
<gene>
    <name evidence="3" type="ORF">URODEC1_LOCUS48924</name>
</gene>
<dbReference type="SUPFAM" id="SSF57850">
    <property type="entry name" value="RING/U-box"/>
    <property type="match status" value="1"/>
</dbReference>
<name>A0ABC8ZUU4_9POAL</name>
<dbReference type="AlphaFoldDB" id="A0ABC8ZUU4"/>